<comment type="caution">
    <text evidence="3">The sequence shown here is derived from an EMBL/GenBank/DDBJ whole genome shotgun (WGS) entry which is preliminary data.</text>
</comment>
<feature type="repeat" description="PPR" evidence="2">
    <location>
        <begin position="309"/>
        <end position="343"/>
    </location>
</feature>
<dbReference type="GO" id="GO:0099402">
    <property type="term" value="P:plant organ development"/>
    <property type="evidence" value="ECO:0007669"/>
    <property type="project" value="UniProtKB-ARBA"/>
</dbReference>
<sequence length="679" mass="73420">MRDRDLVSFSALISAQTRSRNPRTALSLFARLRRERLRPNHFVLSASVRACSDLRAGLDPARQTHAAAIVAGFEEDPFVRTSLVDAYATFGELGSAVSVFLRGPVDDPVLVSSMVSAFVGSGCYGEAIELFVETLRNLDVGPIGGALVGLVKACAGLDREIGLQMHCVCVKVGVDSDRFVGTSLVDMYSEFGDTDGMRTAFEAMHSVDLVSYNALMVGLTCNGFDRAVLRLLGELRSRGFRPNECTLSSALKACGGLACLKSGKTLHGFVLKSEYFKDLVVNTALIDMYMKCERVAEGCLVFDRMEEKSVISYNSMIFGLGQHGHHKEAVELFVEMNHRGLRADPATLVALVSSCTAHEEAAFAHAVKHGFGSDLAVQNAVLDGLIRRGSVDEARAFFEAMRDKTVVSWTTLVSGLSHLGMYAHAMERVEGVRRPREPRTREVHPRLRYQTRARRTTSVTESALIDMYSKCGTLKEGSRVFEESPKSDVVPWNTMISGLAQHGFGEDALELYRTMGAFGVEPNRVTFVSLLAGCSRCGLVEEGVRLFDSMREKHGLMPVMEHYVCVVDMLGRAGLLERARGFIEDAGLGGDGSVWTVLLAACGMHGDVEMAGEVMGRLEAVGWDDGPALVAVSNVCAGVGRWGEAEGVRSRMRGGGGRGAGDGGGFKQLGLSWVQTVGG</sequence>
<dbReference type="EMBL" id="JAUJYO010000017">
    <property type="protein sequence ID" value="KAK1291989.1"/>
    <property type="molecule type" value="Genomic_DNA"/>
</dbReference>
<dbReference type="InterPro" id="IPR002885">
    <property type="entry name" value="PPR_rpt"/>
</dbReference>
<dbReference type="Pfam" id="PF13812">
    <property type="entry name" value="PPR_3"/>
    <property type="match status" value="2"/>
</dbReference>
<evidence type="ECO:0000256" key="2">
    <source>
        <dbReference type="PROSITE-ProRule" id="PRU00708"/>
    </source>
</evidence>
<dbReference type="FunFam" id="1.25.40.10:FF:000073">
    <property type="entry name" value="Pentatricopeptide repeat-containing protein chloroplastic"/>
    <property type="match status" value="1"/>
</dbReference>
<reference evidence="3" key="2">
    <citation type="submission" date="2023-06" db="EMBL/GenBank/DDBJ databases">
        <authorList>
            <person name="Ma L."/>
            <person name="Liu K.-W."/>
            <person name="Li Z."/>
            <person name="Hsiao Y.-Y."/>
            <person name="Qi Y."/>
            <person name="Fu T."/>
            <person name="Tang G."/>
            <person name="Zhang D."/>
            <person name="Sun W.-H."/>
            <person name="Liu D.-K."/>
            <person name="Li Y."/>
            <person name="Chen G.-Z."/>
            <person name="Liu X.-D."/>
            <person name="Liao X.-Y."/>
            <person name="Jiang Y.-T."/>
            <person name="Yu X."/>
            <person name="Hao Y."/>
            <person name="Huang J."/>
            <person name="Zhao X.-W."/>
            <person name="Ke S."/>
            <person name="Chen Y.-Y."/>
            <person name="Wu W.-L."/>
            <person name="Hsu J.-L."/>
            <person name="Lin Y.-F."/>
            <person name="Huang M.-D."/>
            <person name="Li C.-Y."/>
            <person name="Huang L."/>
            <person name="Wang Z.-W."/>
            <person name="Zhao X."/>
            <person name="Zhong W.-Y."/>
            <person name="Peng D.-H."/>
            <person name="Ahmad S."/>
            <person name="Lan S."/>
            <person name="Zhang J.-S."/>
            <person name="Tsai W.-C."/>
            <person name="Van De Peer Y."/>
            <person name="Liu Z.-J."/>
        </authorList>
    </citation>
    <scope>NUCLEOTIDE SEQUENCE</scope>
    <source>
        <strain evidence="3">CP</strain>
        <tissue evidence="3">Leaves</tissue>
    </source>
</reference>
<reference evidence="3" key="1">
    <citation type="journal article" date="2023" name="Nat. Commun.">
        <title>Diploid and tetraploid genomes of Acorus and the evolution of monocots.</title>
        <authorList>
            <person name="Ma L."/>
            <person name="Liu K.W."/>
            <person name="Li Z."/>
            <person name="Hsiao Y.Y."/>
            <person name="Qi Y."/>
            <person name="Fu T."/>
            <person name="Tang G.D."/>
            <person name="Zhang D."/>
            <person name="Sun W.H."/>
            <person name="Liu D.K."/>
            <person name="Li Y."/>
            <person name="Chen G.Z."/>
            <person name="Liu X.D."/>
            <person name="Liao X.Y."/>
            <person name="Jiang Y.T."/>
            <person name="Yu X."/>
            <person name="Hao Y."/>
            <person name="Huang J."/>
            <person name="Zhao X.W."/>
            <person name="Ke S."/>
            <person name="Chen Y.Y."/>
            <person name="Wu W.L."/>
            <person name="Hsu J.L."/>
            <person name="Lin Y.F."/>
            <person name="Huang M.D."/>
            <person name="Li C.Y."/>
            <person name="Huang L."/>
            <person name="Wang Z.W."/>
            <person name="Zhao X."/>
            <person name="Zhong W.Y."/>
            <person name="Peng D.H."/>
            <person name="Ahmad S."/>
            <person name="Lan S."/>
            <person name="Zhang J.S."/>
            <person name="Tsai W.C."/>
            <person name="Van de Peer Y."/>
            <person name="Liu Z.J."/>
        </authorList>
    </citation>
    <scope>NUCLEOTIDE SEQUENCE</scope>
    <source>
        <strain evidence="3">CP</strain>
    </source>
</reference>
<evidence type="ECO:0000313" key="3">
    <source>
        <dbReference type="EMBL" id="KAK1291989.1"/>
    </source>
</evidence>
<dbReference type="FunFam" id="1.25.40.10:FF:000158">
    <property type="entry name" value="pentatricopeptide repeat-containing protein At2g33680"/>
    <property type="match status" value="1"/>
</dbReference>
<gene>
    <name evidence="3" type="primary">PCMP-H86</name>
    <name evidence="3" type="ORF">QJS10_CPB17g01966</name>
</gene>
<evidence type="ECO:0000256" key="1">
    <source>
        <dbReference type="ARBA" id="ARBA00022737"/>
    </source>
</evidence>
<organism evidence="3 4">
    <name type="scientific">Acorus calamus</name>
    <name type="common">Sweet flag</name>
    <dbReference type="NCBI Taxonomy" id="4465"/>
    <lineage>
        <taxon>Eukaryota</taxon>
        <taxon>Viridiplantae</taxon>
        <taxon>Streptophyta</taxon>
        <taxon>Embryophyta</taxon>
        <taxon>Tracheophyta</taxon>
        <taxon>Spermatophyta</taxon>
        <taxon>Magnoliopsida</taxon>
        <taxon>Liliopsida</taxon>
        <taxon>Acoraceae</taxon>
        <taxon>Acorus</taxon>
    </lineage>
</organism>
<dbReference type="NCBIfam" id="TIGR00756">
    <property type="entry name" value="PPR"/>
    <property type="match status" value="5"/>
</dbReference>
<dbReference type="InterPro" id="IPR011990">
    <property type="entry name" value="TPR-like_helical_dom_sf"/>
</dbReference>
<dbReference type="Pfam" id="PF01535">
    <property type="entry name" value="PPR"/>
    <property type="match status" value="5"/>
</dbReference>
<dbReference type="Pfam" id="PF13041">
    <property type="entry name" value="PPR_2"/>
    <property type="match status" value="2"/>
</dbReference>
<feature type="repeat" description="PPR" evidence="2">
    <location>
        <begin position="374"/>
        <end position="408"/>
    </location>
</feature>
<dbReference type="GO" id="GO:0009451">
    <property type="term" value="P:RNA modification"/>
    <property type="evidence" value="ECO:0007669"/>
    <property type="project" value="InterPro"/>
</dbReference>
<feature type="repeat" description="PPR" evidence="2">
    <location>
        <begin position="5"/>
        <end position="39"/>
    </location>
</feature>
<proteinExistence type="predicted"/>
<name>A0AAV9CU54_ACOCL</name>
<dbReference type="PANTHER" id="PTHR47926">
    <property type="entry name" value="PENTATRICOPEPTIDE REPEAT-CONTAINING PROTEIN"/>
    <property type="match status" value="1"/>
</dbReference>
<keyword evidence="4" id="KW-1185">Reference proteome</keyword>
<feature type="repeat" description="PPR" evidence="2">
    <location>
        <begin position="523"/>
        <end position="553"/>
    </location>
</feature>
<dbReference type="InterPro" id="IPR046960">
    <property type="entry name" value="PPR_At4g14850-like_plant"/>
</dbReference>
<dbReference type="Gene3D" id="1.25.40.10">
    <property type="entry name" value="Tetratricopeptide repeat domain"/>
    <property type="match status" value="5"/>
</dbReference>
<dbReference type="GO" id="GO:0003723">
    <property type="term" value="F:RNA binding"/>
    <property type="evidence" value="ECO:0007669"/>
    <property type="project" value="InterPro"/>
</dbReference>
<feature type="repeat" description="PPR" evidence="2">
    <location>
        <begin position="208"/>
        <end position="242"/>
    </location>
</feature>
<evidence type="ECO:0000313" key="4">
    <source>
        <dbReference type="Proteomes" id="UP001180020"/>
    </source>
</evidence>
<dbReference type="PROSITE" id="PS51375">
    <property type="entry name" value="PPR"/>
    <property type="match status" value="6"/>
</dbReference>
<keyword evidence="1" id="KW-0677">Repeat</keyword>
<accession>A0AAV9CU54</accession>
<dbReference type="PANTHER" id="PTHR47926:SF342">
    <property type="entry name" value="TETRATRICOPEPTIDE-LIKE HELICAL DOMAIN-CONTAINING PROTEIN-RELATED"/>
    <property type="match status" value="1"/>
</dbReference>
<protein>
    <submittedName>
        <fullName evidence="3">Pentatricopeptide repeat-containing protein</fullName>
    </submittedName>
</protein>
<dbReference type="AlphaFoldDB" id="A0AAV9CU54"/>
<feature type="repeat" description="PPR" evidence="2">
    <location>
        <begin position="488"/>
        <end position="522"/>
    </location>
</feature>
<dbReference type="Proteomes" id="UP001180020">
    <property type="component" value="Unassembled WGS sequence"/>
</dbReference>